<proteinExistence type="predicted"/>
<evidence type="ECO:0000313" key="1">
    <source>
        <dbReference type="Ensembl" id="ENSPLAP00000028219.1"/>
    </source>
</evidence>
<reference evidence="1" key="1">
    <citation type="submission" date="2025-08" db="UniProtKB">
        <authorList>
            <consortium name="Ensembl"/>
        </authorList>
    </citation>
    <scope>IDENTIFICATION</scope>
</reference>
<evidence type="ECO:0000313" key="2">
    <source>
        <dbReference type="Proteomes" id="UP000261500"/>
    </source>
</evidence>
<dbReference type="GeneTree" id="ENSGT00940000177343"/>
<accession>A0A3B3VTT7</accession>
<dbReference type="STRING" id="48699.ENSPLAP00000028219"/>
<organism evidence="1 2">
    <name type="scientific">Poecilia latipinna</name>
    <name type="common">sailfin molly</name>
    <dbReference type="NCBI Taxonomy" id="48699"/>
    <lineage>
        <taxon>Eukaryota</taxon>
        <taxon>Metazoa</taxon>
        <taxon>Chordata</taxon>
        <taxon>Craniata</taxon>
        <taxon>Vertebrata</taxon>
        <taxon>Euteleostomi</taxon>
        <taxon>Actinopterygii</taxon>
        <taxon>Neopterygii</taxon>
        <taxon>Teleostei</taxon>
        <taxon>Neoteleostei</taxon>
        <taxon>Acanthomorphata</taxon>
        <taxon>Ovalentaria</taxon>
        <taxon>Atherinomorphae</taxon>
        <taxon>Cyprinodontiformes</taxon>
        <taxon>Poeciliidae</taxon>
        <taxon>Poeciliinae</taxon>
        <taxon>Poecilia</taxon>
    </lineage>
</organism>
<reference evidence="1" key="2">
    <citation type="submission" date="2025-09" db="UniProtKB">
        <authorList>
            <consortium name="Ensembl"/>
        </authorList>
    </citation>
    <scope>IDENTIFICATION</scope>
</reference>
<dbReference type="Proteomes" id="UP000261500">
    <property type="component" value="Unplaced"/>
</dbReference>
<dbReference type="Ensembl" id="ENSPLAT00000021984.1">
    <property type="protein sequence ID" value="ENSPLAP00000028219.1"/>
    <property type="gene ID" value="ENSPLAG00000017446.1"/>
</dbReference>
<sequence>METPTFLKDEAVLLLATAYDSNIENLKQELHQVRVVMEKKKREKECPTTLMEMTQCLDRYQDVFCELFRLYNGVEKLHLVIKTYLRSAMTETRLSSLTVLSIESKRTKSLDLDKFVKRLTMLDKDPTKNTDTGGFKYTGRVIR</sequence>
<name>A0A3B3VTT7_9TELE</name>
<keyword evidence="2" id="KW-1185">Reference proteome</keyword>
<protein>
    <submittedName>
        <fullName evidence="1">Uncharacterized protein</fullName>
    </submittedName>
</protein>
<dbReference type="AlphaFoldDB" id="A0A3B3VTT7"/>